<dbReference type="Proteomes" id="UP000006727">
    <property type="component" value="Chromosome 5"/>
</dbReference>
<evidence type="ECO:0000313" key="2">
    <source>
        <dbReference type="EnsemblPlants" id="Pp3c5_22940V3.2"/>
    </source>
</evidence>
<sequence>SFDRDFPSSKGLLVDETLGSRRGRFPQTRSKVTERELLHFVTHLLALHASGVRAVAVRASVPVLRVLSAMPVRHLLEVAPPEPARYAVGAVIMMLGVVLPVGYMMFRTKRVPSSSGYSKQTDFVDRQRGV</sequence>
<proteinExistence type="predicted"/>
<dbReference type="EMBL" id="ABEU02000005">
    <property type="status" value="NOT_ANNOTATED_CDS"/>
    <property type="molecule type" value="Genomic_DNA"/>
</dbReference>
<keyword evidence="1" id="KW-1133">Transmembrane helix</keyword>
<dbReference type="InParanoid" id="A0A7I4E5W9"/>
<organism evidence="2 3">
    <name type="scientific">Physcomitrium patens</name>
    <name type="common">Spreading-leaved earth moss</name>
    <name type="synonym">Physcomitrella patens</name>
    <dbReference type="NCBI Taxonomy" id="3218"/>
    <lineage>
        <taxon>Eukaryota</taxon>
        <taxon>Viridiplantae</taxon>
        <taxon>Streptophyta</taxon>
        <taxon>Embryophyta</taxon>
        <taxon>Bryophyta</taxon>
        <taxon>Bryophytina</taxon>
        <taxon>Bryopsida</taxon>
        <taxon>Funariidae</taxon>
        <taxon>Funariales</taxon>
        <taxon>Funariaceae</taxon>
        <taxon>Physcomitrium</taxon>
    </lineage>
</organism>
<dbReference type="PANTHER" id="PTHR37749:SF1">
    <property type="entry name" value="TRANSMEMBRANE PROTEIN"/>
    <property type="match status" value="1"/>
</dbReference>
<reference evidence="2 3" key="1">
    <citation type="journal article" date="2008" name="Science">
        <title>The Physcomitrella genome reveals evolutionary insights into the conquest of land by plants.</title>
        <authorList>
            <person name="Rensing S."/>
            <person name="Lang D."/>
            <person name="Zimmer A."/>
            <person name="Terry A."/>
            <person name="Salamov A."/>
            <person name="Shapiro H."/>
            <person name="Nishiyama T."/>
            <person name="Perroud P.-F."/>
            <person name="Lindquist E."/>
            <person name="Kamisugi Y."/>
            <person name="Tanahashi T."/>
            <person name="Sakakibara K."/>
            <person name="Fujita T."/>
            <person name="Oishi K."/>
            <person name="Shin-I T."/>
            <person name="Kuroki Y."/>
            <person name="Toyoda A."/>
            <person name="Suzuki Y."/>
            <person name="Hashimoto A."/>
            <person name="Yamaguchi K."/>
            <person name="Sugano A."/>
            <person name="Kohara Y."/>
            <person name="Fujiyama A."/>
            <person name="Anterola A."/>
            <person name="Aoki S."/>
            <person name="Ashton N."/>
            <person name="Barbazuk W.B."/>
            <person name="Barker E."/>
            <person name="Bennetzen J."/>
            <person name="Bezanilla M."/>
            <person name="Blankenship R."/>
            <person name="Cho S.H."/>
            <person name="Dutcher S."/>
            <person name="Estelle M."/>
            <person name="Fawcett J.A."/>
            <person name="Gundlach H."/>
            <person name="Hanada K."/>
            <person name="Heyl A."/>
            <person name="Hicks K.A."/>
            <person name="Hugh J."/>
            <person name="Lohr M."/>
            <person name="Mayer K."/>
            <person name="Melkozernov A."/>
            <person name="Murata T."/>
            <person name="Nelson D."/>
            <person name="Pils B."/>
            <person name="Prigge M."/>
            <person name="Reiss B."/>
            <person name="Renner T."/>
            <person name="Rombauts S."/>
            <person name="Rushton P."/>
            <person name="Sanderfoot A."/>
            <person name="Schween G."/>
            <person name="Shiu S.-H."/>
            <person name="Stueber K."/>
            <person name="Theodoulou F.L."/>
            <person name="Tu H."/>
            <person name="Van de Peer Y."/>
            <person name="Verrier P.J."/>
            <person name="Waters E."/>
            <person name="Wood A."/>
            <person name="Yang L."/>
            <person name="Cove D."/>
            <person name="Cuming A."/>
            <person name="Hasebe M."/>
            <person name="Lucas S."/>
            <person name="Mishler D.B."/>
            <person name="Reski R."/>
            <person name="Grigoriev I."/>
            <person name="Quatrano R.S."/>
            <person name="Boore J.L."/>
        </authorList>
    </citation>
    <scope>NUCLEOTIDE SEQUENCE [LARGE SCALE GENOMIC DNA]</scope>
    <source>
        <strain evidence="2 3">cv. Gransden 2004</strain>
    </source>
</reference>
<name>A0A7I4E5W9_PHYPA</name>
<keyword evidence="1" id="KW-0472">Membrane</keyword>
<dbReference type="EnsemblPlants" id="Pp3c5_22940V3.2">
    <property type="protein sequence ID" value="Pp3c5_22940V3.2"/>
    <property type="gene ID" value="Pp3c5_22940"/>
</dbReference>
<evidence type="ECO:0000313" key="3">
    <source>
        <dbReference type="Proteomes" id="UP000006727"/>
    </source>
</evidence>
<accession>A0A7I4E5W9</accession>
<keyword evidence="3" id="KW-1185">Reference proteome</keyword>
<dbReference type="PANTHER" id="PTHR37749">
    <property type="entry name" value="TRANSMEMBRANE PROTEIN"/>
    <property type="match status" value="1"/>
</dbReference>
<keyword evidence="1" id="KW-0812">Transmembrane</keyword>
<protein>
    <submittedName>
        <fullName evidence="2">Uncharacterized protein</fullName>
    </submittedName>
</protein>
<reference evidence="2 3" key="2">
    <citation type="journal article" date="2018" name="Plant J.">
        <title>The Physcomitrella patens chromosome-scale assembly reveals moss genome structure and evolution.</title>
        <authorList>
            <person name="Lang D."/>
            <person name="Ullrich K.K."/>
            <person name="Murat F."/>
            <person name="Fuchs J."/>
            <person name="Jenkins J."/>
            <person name="Haas F.B."/>
            <person name="Piednoel M."/>
            <person name="Gundlach H."/>
            <person name="Van Bel M."/>
            <person name="Meyberg R."/>
            <person name="Vives C."/>
            <person name="Morata J."/>
            <person name="Symeonidi A."/>
            <person name="Hiss M."/>
            <person name="Muchero W."/>
            <person name="Kamisugi Y."/>
            <person name="Saleh O."/>
            <person name="Blanc G."/>
            <person name="Decker E.L."/>
            <person name="van Gessel N."/>
            <person name="Grimwood J."/>
            <person name="Hayes R.D."/>
            <person name="Graham S.W."/>
            <person name="Gunter L.E."/>
            <person name="McDaniel S.F."/>
            <person name="Hoernstein S.N.W."/>
            <person name="Larsson A."/>
            <person name="Li F.W."/>
            <person name="Perroud P.F."/>
            <person name="Phillips J."/>
            <person name="Ranjan P."/>
            <person name="Rokshar D.S."/>
            <person name="Rothfels C.J."/>
            <person name="Schneider L."/>
            <person name="Shu S."/>
            <person name="Stevenson D.W."/>
            <person name="Thummler F."/>
            <person name="Tillich M."/>
            <person name="Villarreal Aguilar J.C."/>
            <person name="Widiez T."/>
            <person name="Wong G.K."/>
            <person name="Wymore A."/>
            <person name="Zhang Y."/>
            <person name="Zimmer A.D."/>
            <person name="Quatrano R.S."/>
            <person name="Mayer K.F.X."/>
            <person name="Goodstein D."/>
            <person name="Casacuberta J.M."/>
            <person name="Vandepoele K."/>
            <person name="Reski R."/>
            <person name="Cuming A.C."/>
            <person name="Tuskan G.A."/>
            <person name="Maumus F."/>
            <person name="Salse J."/>
            <person name="Schmutz J."/>
            <person name="Rensing S.A."/>
        </authorList>
    </citation>
    <scope>NUCLEOTIDE SEQUENCE [LARGE SCALE GENOMIC DNA]</scope>
    <source>
        <strain evidence="2 3">cv. Gransden 2004</strain>
    </source>
</reference>
<reference evidence="2" key="3">
    <citation type="submission" date="2020-12" db="UniProtKB">
        <authorList>
            <consortium name="EnsemblPlants"/>
        </authorList>
    </citation>
    <scope>IDENTIFICATION</scope>
</reference>
<evidence type="ECO:0000256" key="1">
    <source>
        <dbReference type="SAM" id="Phobius"/>
    </source>
</evidence>
<feature type="transmembrane region" description="Helical" evidence="1">
    <location>
        <begin position="84"/>
        <end position="106"/>
    </location>
</feature>
<dbReference type="Gramene" id="Pp3c5_22940V3.2">
    <property type="protein sequence ID" value="Pp3c5_22940V3.2"/>
    <property type="gene ID" value="Pp3c5_22940"/>
</dbReference>
<dbReference type="AlphaFoldDB" id="A0A7I4E5W9"/>